<dbReference type="RefSeq" id="WP_153405471.1">
    <property type="nucleotide sequence ID" value="NZ_ML762436.1"/>
</dbReference>
<keyword evidence="1" id="KW-0378">Hydrolase</keyword>
<keyword evidence="2" id="KW-1185">Reference proteome</keyword>
<dbReference type="GO" id="GO:0016791">
    <property type="term" value="F:phosphatase activity"/>
    <property type="evidence" value="ECO:0007669"/>
    <property type="project" value="TreeGrafter"/>
</dbReference>
<proteinExistence type="predicted"/>
<evidence type="ECO:0000313" key="2">
    <source>
        <dbReference type="Proteomes" id="UP000480246"/>
    </source>
</evidence>
<evidence type="ECO:0000313" key="1">
    <source>
        <dbReference type="EMBL" id="KAB8129381.1"/>
    </source>
</evidence>
<dbReference type="NCBIfam" id="TIGR01484">
    <property type="entry name" value="HAD-SF-IIB"/>
    <property type="match status" value="1"/>
</dbReference>
<dbReference type="AlphaFoldDB" id="A0A7C8GRQ5"/>
<comment type="caution">
    <text evidence="1">The sequence shown here is derived from an EMBL/GenBank/DDBJ whole genome shotgun (WGS) entry which is preliminary data.</text>
</comment>
<accession>A0A7C8GRQ5</accession>
<dbReference type="EMBL" id="WEID01000076">
    <property type="protein sequence ID" value="KAB8129381.1"/>
    <property type="molecule type" value="Genomic_DNA"/>
</dbReference>
<dbReference type="InterPro" id="IPR023214">
    <property type="entry name" value="HAD_sf"/>
</dbReference>
<organism evidence="1 2">
    <name type="scientific">Gracilibacillus oryzae</name>
    <dbReference type="NCBI Taxonomy" id="1672701"/>
    <lineage>
        <taxon>Bacteria</taxon>
        <taxon>Bacillati</taxon>
        <taxon>Bacillota</taxon>
        <taxon>Bacilli</taxon>
        <taxon>Bacillales</taxon>
        <taxon>Bacillaceae</taxon>
        <taxon>Gracilibacillus</taxon>
    </lineage>
</organism>
<dbReference type="Gene3D" id="3.30.1240.10">
    <property type="match status" value="1"/>
</dbReference>
<sequence>MVKLFATDLDGTLLKKENVIKEEDIKAIKQLTSNGIDFAIATGRLDRDILRICKEIDFTAHRISQNGTFVQTRDNASIYAKTFDIPNSKAIHEKLITYQNPLCVSTNDELYISEISEEMKALENFLYFPLVEGIDFLDQYGETIHASKYMMIGQEQDLVTIESELRDHFAGHIETYLSDPRCLDIVPKGVSKAAGLHALANHLNIETEEIAVIGDAYIDIPMFEMTPYSFAMSTAPAPVQQKAAHVVNDVYEAIDHISDLVKS</sequence>
<dbReference type="GO" id="GO:0000287">
    <property type="term" value="F:magnesium ion binding"/>
    <property type="evidence" value="ECO:0007669"/>
    <property type="project" value="TreeGrafter"/>
</dbReference>
<dbReference type="Gene3D" id="3.40.50.1000">
    <property type="entry name" value="HAD superfamily/HAD-like"/>
    <property type="match status" value="1"/>
</dbReference>
<dbReference type="PANTHER" id="PTHR10000:SF8">
    <property type="entry name" value="HAD SUPERFAMILY HYDROLASE-LIKE, TYPE 3"/>
    <property type="match status" value="1"/>
</dbReference>
<dbReference type="SUPFAM" id="SSF56784">
    <property type="entry name" value="HAD-like"/>
    <property type="match status" value="1"/>
</dbReference>
<gene>
    <name evidence="1" type="ORF">F9U64_15345</name>
</gene>
<dbReference type="OrthoDB" id="9806027at2"/>
<dbReference type="Proteomes" id="UP000480246">
    <property type="component" value="Unassembled WGS sequence"/>
</dbReference>
<name>A0A7C8GRQ5_9BACI</name>
<dbReference type="InterPro" id="IPR036412">
    <property type="entry name" value="HAD-like_sf"/>
</dbReference>
<dbReference type="Pfam" id="PF08282">
    <property type="entry name" value="Hydrolase_3"/>
    <property type="match status" value="1"/>
</dbReference>
<dbReference type="SFLD" id="SFLDS00003">
    <property type="entry name" value="Haloacid_Dehalogenase"/>
    <property type="match status" value="1"/>
</dbReference>
<protein>
    <submittedName>
        <fullName evidence="1">HAD family hydrolase</fullName>
    </submittedName>
</protein>
<dbReference type="InterPro" id="IPR000150">
    <property type="entry name" value="Cof"/>
</dbReference>
<dbReference type="SFLD" id="SFLDG01140">
    <property type="entry name" value="C2.B:_Phosphomannomutase_and_P"/>
    <property type="match status" value="1"/>
</dbReference>
<dbReference type="GO" id="GO:0005829">
    <property type="term" value="C:cytosol"/>
    <property type="evidence" value="ECO:0007669"/>
    <property type="project" value="TreeGrafter"/>
</dbReference>
<dbReference type="NCBIfam" id="TIGR00099">
    <property type="entry name" value="Cof-subfamily"/>
    <property type="match status" value="1"/>
</dbReference>
<dbReference type="PANTHER" id="PTHR10000">
    <property type="entry name" value="PHOSPHOSERINE PHOSPHATASE"/>
    <property type="match status" value="1"/>
</dbReference>
<reference evidence="1 2" key="1">
    <citation type="submission" date="2019-10" db="EMBL/GenBank/DDBJ databases">
        <title>Gracilibacillus sp. nov. isolated from rice seeds.</title>
        <authorList>
            <person name="He S."/>
        </authorList>
    </citation>
    <scope>NUCLEOTIDE SEQUENCE [LARGE SCALE GENOMIC DNA]</scope>
    <source>
        <strain evidence="1 2">TD8</strain>
    </source>
</reference>
<dbReference type="InterPro" id="IPR006379">
    <property type="entry name" value="HAD-SF_hydro_IIB"/>
</dbReference>